<evidence type="ECO:0000313" key="3">
    <source>
        <dbReference type="Proteomes" id="UP001175353"/>
    </source>
</evidence>
<feature type="region of interest" description="Disordered" evidence="1">
    <location>
        <begin position="116"/>
        <end position="166"/>
    </location>
</feature>
<evidence type="ECO:0000256" key="1">
    <source>
        <dbReference type="SAM" id="MobiDB-lite"/>
    </source>
</evidence>
<keyword evidence="2" id="KW-0808">Transferase</keyword>
<dbReference type="Proteomes" id="UP001175353">
    <property type="component" value="Unassembled WGS sequence"/>
</dbReference>
<evidence type="ECO:0000313" key="2">
    <source>
        <dbReference type="EMBL" id="KAK0953951.1"/>
    </source>
</evidence>
<dbReference type="AlphaFoldDB" id="A0AAN6JXQ0"/>
<feature type="compositionally biased region" description="Basic and acidic residues" evidence="1">
    <location>
        <begin position="142"/>
        <end position="161"/>
    </location>
</feature>
<dbReference type="EMBL" id="JAUJLE010000526">
    <property type="protein sequence ID" value="KAK0953951.1"/>
    <property type="molecule type" value="Genomic_DNA"/>
</dbReference>
<dbReference type="GO" id="GO:0004674">
    <property type="term" value="F:protein serine/threonine kinase activity"/>
    <property type="evidence" value="ECO:0007669"/>
    <property type="project" value="UniProtKB-EC"/>
</dbReference>
<keyword evidence="3" id="KW-1185">Reference proteome</keyword>
<name>A0AAN6JXQ0_9PEZI</name>
<reference evidence="2" key="1">
    <citation type="submission" date="2023-06" db="EMBL/GenBank/DDBJ databases">
        <title>Black Yeasts Isolated from many extreme environments.</title>
        <authorList>
            <person name="Coleine C."/>
            <person name="Stajich J.E."/>
            <person name="Selbmann L."/>
        </authorList>
    </citation>
    <scope>NUCLEOTIDE SEQUENCE</scope>
    <source>
        <strain evidence="2">CCFEE 5200</strain>
    </source>
</reference>
<comment type="caution">
    <text evidence="2">The sequence shown here is derived from an EMBL/GenBank/DDBJ whole genome shotgun (WGS) entry which is preliminary data.</text>
</comment>
<accession>A0AAN6JXQ0</accession>
<proteinExistence type="predicted"/>
<dbReference type="EC" id="2.7.11.1" evidence="2"/>
<protein>
    <submittedName>
        <fullName evidence="2">Casein kinase I</fullName>
        <ecNumber evidence="2">2.7.11.1</ecNumber>
    </submittedName>
</protein>
<gene>
    <name evidence="2" type="primary">CK1c_5</name>
    <name evidence="2" type="ORF">LTR91_023568</name>
</gene>
<organism evidence="2 3">
    <name type="scientific">Friedmanniomyces endolithicus</name>
    <dbReference type="NCBI Taxonomy" id="329885"/>
    <lineage>
        <taxon>Eukaryota</taxon>
        <taxon>Fungi</taxon>
        <taxon>Dikarya</taxon>
        <taxon>Ascomycota</taxon>
        <taxon>Pezizomycotina</taxon>
        <taxon>Dothideomycetes</taxon>
        <taxon>Dothideomycetidae</taxon>
        <taxon>Mycosphaerellales</taxon>
        <taxon>Teratosphaeriaceae</taxon>
        <taxon>Friedmanniomyces</taxon>
    </lineage>
</organism>
<dbReference type="Gene3D" id="1.10.510.10">
    <property type="entry name" value="Transferase(Phosphotransferase) domain 1"/>
    <property type="match status" value="1"/>
</dbReference>
<sequence length="251" mass="27474">MEKKMATSAEQLCDELPEEFAQYMQELKDIPAGVRPHYEELRQKFRRLAVREGVSNMSFLVFNRSRCNARSCQGGAKYSTLTTRRKKNVISEVDSLKVLCKGKSFATKVSCCRRQRTGNQASTEQDGAGLDSYSNGDAELQQAEHRSKIEHRGASEQDGVKNQRSIGNGKFLETHSTAGQEYPEDMQDGQSAIGSGDQVQATSTLIDTTLGGLASSLPDLFGAHAKVILHCPSSDYPSAIIGMGMKWMGGP</sequence>
<keyword evidence="2" id="KW-0418">Kinase</keyword>